<keyword evidence="10 11" id="KW-0998">Cell outer membrane</keyword>
<keyword evidence="3 11" id="KW-0813">Transport</keyword>
<proteinExistence type="inferred from homology"/>
<reference evidence="15" key="2">
    <citation type="submission" date="2021-06" db="EMBL/GenBank/DDBJ databases">
        <authorList>
            <person name="Diorio-Toth L."/>
        </authorList>
    </citation>
    <scope>NUCLEOTIDE SEQUENCE</scope>
    <source>
        <strain evidence="15">AV_175</strain>
    </source>
</reference>
<dbReference type="PANTHER" id="PTHR30069">
    <property type="entry name" value="TONB-DEPENDENT OUTER MEMBRANE RECEPTOR"/>
    <property type="match status" value="1"/>
</dbReference>
<evidence type="ECO:0000256" key="6">
    <source>
        <dbReference type="ARBA" id="ARBA00022729"/>
    </source>
</evidence>
<comment type="subcellular location">
    <subcellularLocation>
        <location evidence="1 11">Cell outer membrane</location>
        <topology evidence="1 11">Multi-pass membrane protein</topology>
    </subcellularLocation>
</comment>
<evidence type="ECO:0000256" key="2">
    <source>
        <dbReference type="ARBA" id="ARBA00008143"/>
    </source>
</evidence>
<dbReference type="Gene3D" id="2.170.130.10">
    <property type="entry name" value="TonB-dependent receptor, plug domain"/>
    <property type="match status" value="1"/>
</dbReference>
<evidence type="ECO:0000256" key="5">
    <source>
        <dbReference type="ARBA" id="ARBA00022692"/>
    </source>
</evidence>
<dbReference type="InterPro" id="IPR039426">
    <property type="entry name" value="TonB-dep_rcpt-like"/>
</dbReference>
<dbReference type="GO" id="GO:0044718">
    <property type="term" value="P:siderophore transmembrane transport"/>
    <property type="evidence" value="ECO:0007669"/>
    <property type="project" value="TreeGrafter"/>
</dbReference>
<keyword evidence="6" id="KW-0732">Signal</keyword>
<dbReference type="CDD" id="cd01347">
    <property type="entry name" value="ligand_gated_channel"/>
    <property type="match status" value="1"/>
</dbReference>
<accession>A0A8F6M1P7</accession>
<evidence type="ECO:0000256" key="9">
    <source>
        <dbReference type="ARBA" id="ARBA00023170"/>
    </source>
</evidence>
<evidence type="ECO:0000259" key="13">
    <source>
        <dbReference type="Pfam" id="PF00593"/>
    </source>
</evidence>
<evidence type="ECO:0000256" key="11">
    <source>
        <dbReference type="PROSITE-ProRule" id="PRU01360"/>
    </source>
</evidence>
<feature type="domain" description="TonB-dependent receptor-like beta-barrel" evidence="13">
    <location>
        <begin position="191"/>
        <end position="622"/>
    </location>
</feature>
<comment type="similarity">
    <text evidence="2">Belongs to the TonB-dependent receptor family. Hemoglobin/haptoglobin binding protein subfamily.</text>
</comment>
<dbReference type="Proteomes" id="UP000280837">
    <property type="component" value="Chromosome"/>
</dbReference>
<keyword evidence="9 15" id="KW-0675">Receptor</keyword>
<evidence type="ECO:0000256" key="3">
    <source>
        <dbReference type="ARBA" id="ARBA00022448"/>
    </source>
</evidence>
<protein>
    <submittedName>
        <fullName evidence="15">TonB-dependent receptor</fullName>
    </submittedName>
</protein>
<dbReference type="Gene3D" id="2.40.170.20">
    <property type="entry name" value="TonB-dependent receptor, beta-barrel domain"/>
    <property type="match status" value="1"/>
</dbReference>
<evidence type="ECO:0000313" key="15">
    <source>
        <dbReference type="EMBL" id="QXR18665.1"/>
    </source>
</evidence>
<keyword evidence="7 12" id="KW-0798">TonB box</keyword>
<dbReference type="Pfam" id="PF07715">
    <property type="entry name" value="Plug"/>
    <property type="match status" value="1"/>
</dbReference>
<dbReference type="EMBL" id="CP078027">
    <property type="protein sequence ID" value="QXR18665.1"/>
    <property type="molecule type" value="Genomic_DNA"/>
</dbReference>
<evidence type="ECO:0000256" key="8">
    <source>
        <dbReference type="ARBA" id="ARBA00023136"/>
    </source>
</evidence>
<dbReference type="GO" id="GO:0009279">
    <property type="term" value="C:cell outer membrane"/>
    <property type="evidence" value="ECO:0007669"/>
    <property type="project" value="UniProtKB-SubCell"/>
</dbReference>
<evidence type="ECO:0000256" key="1">
    <source>
        <dbReference type="ARBA" id="ARBA00004571"/>
    </source>
</evidence>
<feature type="domain" description="TonB-dependent receptor plug" evidence="14">
    <location>
        <begin position="2"/>
        <end position="109"/>
    </location>
</feature>
<reference evidence="15" key="1">
    <citation type="journal article" date="2019" name="Nat. Commun.">
        <title>Spatiotemporal dynamics of multidrug resistant bacteria on intensive care unit surfaces.</title>
        <authorList>
            <person name="D'Souza A.W."/>
            <person name="Potter R.F."/>
            <person name="Wallace M."/>
            <person name="Shupe A."/>
            <person name="Patel S."/>
            <person name="Sun X."/>
            <person name="Gul D."/>
            <person name="Kwon J.H."/>
            <person name="Andleeb S."/>
            <person name="Burnham C.D."/>
            <person name="Dantas G."/>
        </authorList>
    </citation>
    <scope>NUCLEOTIDE SEQUENCE</scope>
    <source>
        <strain evidence="15">AV_175</strain>
    </source>
</reference>
<organism evidence="15">
    <name type="scientific">Acinetobacter variabilis</name>
    <dbReference type="NCBI Taxonomy" id="70346"/>
    <lineage>
        <taxon>Bacteria</taxon>
        <taxon>Pseudomonadati</taxon>
        <taxon>Pseudomonadota</taxon>
        <taxon>Gammaproteobacteria</taxon>
        <taxon>Moraxellales</taxon>
        <taxon>Moraxellaceae</taxon>
        <taxon>Acinetobacter</taxon>
    </lineage>
</organism>
<keyword evidence="8 11" id="KW-0472">Membrane</keyword>
<evidence type="ECO:0000256" key="7">
    <source>
        <dbReference type="ARBA" id="ARBA00023077"/>
    </source>
</evidence>
<evidence type="ECO:0000256" key="4">
    <source>
        <dbReference type="ARBA" id="ARBA00022452"/>
    </source>
</evidence>
<dbReference type="PANTHER" id="PTHR30069:SF29">
    <property type="entry name" value="HEMOGLOBIN AND HEMOGLOBIN-HAPTOGLOBIN-BINDING PROTEIN 1-RELATED"/>
    <property type="match status" value="1"/>
</dbReference>
<sequence>MSTTVIEHEQIQNAPQSSIDQIINKIPGVFTPARLSTQLHPTSQLISIRGFGTSTNGLNLVLVDGIPANDPYFRTINWSQIPKEQVKRIEVIRGGGATSLWGNMAMGGVINIVTRQPEQGSAIYASYGSFNTANYGASQGWELSEKFKIGLSYDGNQSDGYWQVPKRYRHPDMSKTENQVDTLNIKAIYSPNQQDEYLLALLASETKEEGLQYRDAENKWNTFRIAATGLTELSPDWKLNTLAWYQTNDMQTQNASIPGYSLATPNNGTSIISQKEKAEYDSIGTSMTANTQWKRLEDIKFGVDYRQIKVKDPLNIFNSTGFLGNITAEATHQFTGIFAQALYRPETLPLDITLGLRQDFWKASDAETYGQYAGSPIQNRLADQDENHFSPRLGFKYYFNDQLDLRGAAYKNFSALGLNQMYRSFIGGSNYTVPNTDLKSQTNRGAELGFDFSDQVLTLSGTYFYNKVKDYIDYAVVRSDCDAGNNYCDTGVSAAATLRQYVNAGDAKMQGFELIANVQVNDRLSLNAGYTRTKSELTRSNLSVAVAPTGQQIGQIPTWNATWGASWQATDQLHLNVQLREFAEYWNNTAHTQLNEGALTVDLSANYQATPQLQLFAIAQNITDQSYYDQGLSYLADGSINTSSSGTIPQYALPLNITIGAKYRF</sequence>
<dbReference type="RefSeq" id="WP_171431298.1">
    <property type="nucleotide sequence ID" value="NZ_CP078027.1"/>
</dbReference>
<dbReference type="InterPro" id="IPR037066">
    <property type="entry name" value="Plug_dom_sf"/>
</dbReference>
<evidence type="ECO:0000259" key="14">
    <source>
        <dbReference type="Pfam" id="PF07715"/>
    </source>
</evidence>
<evidence type="ECO:0000256" key="12">
    <source>
        <dbReference type="RuleBase" id="RU003357"/>
    </source>
</evidence>
<keyword evidence="5 11" id="KW-0812">Transmembrane</keyword>
<dbReference type="SUPFAM" id="SSF56935">
    <property type="entry name" value="Porins"/>
    <property type="match status" value="1"/>
</dbReference>
<dbReference type="PROSITE" id="PS52016">
    <property type="entry name" value="TONB_DEPENDENT_REC_3"/>
    <property type="match status" value="1"/>
</dbReference>
<keyword evidence="4 11" id="KW-1134">Transmembrane beta strand</keyword>
<evidence type="ECO:0000256" key="10">
    <source>
        <dbReference type="ARBA" id="ARBA00023237"/>
    </source>
</evidence>
<dbReference type="GO" id="GO:0015344">
    <property type="term" value="F:siderophore uptake transmembrane transporter activity"/>
    <property type="evidence" value="ECO:0007669"/>
    <property type="project" value="TreeGrafter"/>
</dbReference>
<dbReference type="InterPro" id="IPR012910">
    <property type="entry name" value="Plug_dom"/>
</dbReference>
<dbReference type="InterPro" id="IPR000531">
    <property type="entry name" value="Beta-barrel_TonB"/>
</dbReference>
<dbReference type="AlphaFoldDB" id="A0A8F6M1P7"/>
<dbReference type="Pfam" id="PF00593">
    <property type="entry name" value="TonB_dep_Rec_b-barrel"/>
    <property type="match status" value="1"/>
</dbReference>
<dbReference type="InterPro" id="IPR036942">
    <property type="entry name" value="Beta-barrel_TonB_sf"/>
</dbReference>
<gene>
    <name evidence="15" type="ORF">EGK58_011285</name>
</gene>
<name>A0A8F6M1P7_9GAMM</name>